<keyword evidence="3 5" id="KW-0547">Nucleotide-binding</keyword>
<gene>
    <name evidence="6" type="ORF">BAE44_0026098</name>
</gene>
<proteinExistence type="inferred from homology"/>
<dbReference type="InterPro" id="IPR018181">
    <property type="entry name" value="Heat_shock_70_CS"/>
</dbReference>
<dbReference type="AlphaFoldDB" id="A0A1E5UJ24"/>
<dbReference type="Gene3D" id="3.90.640.10">
    <property type="entry name" value="Actin, Chain A, domain 4"/>
    <property type="match status" value="1"/>
</dbReference>
<keyword evidence="6" id="KW-0346">Stress response</keyword>
<dbReference type="OrthoDB" id="685595at2759"/>
<evidence type="ECO:0000256" key="3">
    <source>
        <dbReference type="ARBA" id="ARBA00022741"/>
    </source>
</evidence>
<reference evidence="6 7" key="1">
    <citation type="submission" date="2016-09" db="EMBL/GenBank/DDBJ databases">
        <title>The draft genome of Dichanthelium oligosanthes: A C3 panicoid grass species.</title>
        <authorList>
            <person name="Studer A.J."/>
            <person name="Schnable J.C."/>
            <person name="Brutnell T.P."/>
        </authorList>
    </citation>
    <scope>NUCLEOTIDE SEQUENCE [LARGE SCALE GENOMIC DNA]</scope>
    <source>
        <strain evidence="7">cv. Kellogg 1175</strain>
        <tissue evidence="6">Leaf</tissue>
    </source>
</reference>
<sequence length="593" mass="66330">MFQVPNVIACETGNSMPSYVTVIQQDFVPYAWGLQSLDSIGRRVAVGEIAKHQMSRHPSDVIFNTKKLIGKKFDDYYVQEMRKKVPFRIIEGPRGEAWVEVHGMKFSPVEMTRAIFAKVKAIVQMNQFHHALKAVISVPAFFSEQQRNDIESAGNEAGFEVLQLIDEPTAAALSSTTVKEGVVVVFGMGAGSYSISILQVSGVNIETKVQFYDPSMGGDQFDDILLDYFVTEITRLHSVDICEDKHAMTRLVQEVEKTKVRLSTEPEVTVSIPCLVGSANGPIDLNISVSRTKFESLVGHLVEKIKFKCHSILKDTKLIDKDIHELVMMGGMTRVPKVREIISEVFGNKQSTKVNPEEAVAIGSALRAALIVEEERDISSDMTPLSIGVESAKGVFMRIIPRHTTIPAKQTIKIPVWCRECFRIRVFLGEHIMVQNNKLLGELEVYTNRRSHQGPDAIQLTFEVDKDYVVKVTARDCDDQVEVASDVMTAVKTFPIREMVCKCDVNDAVRNALLDWPMHMIGIRAHLKNVAKLVMNTLDDVLSVRKDELPKNLCEDGVKAWADLRKALEEDVGADVLRRQMIAAQSVASKMLR</sequence>
<protein>
    <submittedName>
        <fullName evidence="6">Heat shock 70 kDa protein, mitochondrial</fullName>
    </submittedName>
</protein>
<evidence type="ECO:0000313" key="6">
    <source>
        <dbReference type="EMBL" id="OEL12883.1"/>
    </source>
</evidence>
<evidence type="ECO:0000256" key="2">
    <source>
        <dbReference type="ARBA" id="ARBA00007381"/>
    </source>
</evidence>
<dbReference type="Proteomes" id="UP000095767">
    <property type="component" value="Unassembled WGS sequence"/>
</dbReference>
<dbReference type="InterPro" id="IPR029047">
    <property type="entry name" value="HSP70_peptide-bd_sf"/>
</dbReference>
<dbReference type="PANTHER" id="PTHR19375">
    <property type="entry name" value="HEAT SHOCK PROTEIN 70KDA"/>
    <property type="match status" value="1"/>
</dbReference>
<evidence type="ECO:0000256" key="4">
    <source>
        <dbReference type="ARBA" id="ARBA00022840"/>
    </source>
</evidence>
<dbReference type="GO" id="GO:0005524">
    <property type="term" value="F:ATP binding"/>
    <property type="evidence" value="ECO:0007669"/>
    <property type="project" value="UniProtKB-KW"/>
</dbReference>
<comment type="similarity">
    <text evidence="2 5">Belongs to the heat shock protein 70 family.</text>
</comment>
<dbReference type="SUPFAM" id="SSF100920">
    <property type="entry name" value="Heat shock protein 70kD (HSP70), peptide-binding domain"/>
    <property type="match status" value="1"/>
</dbReference>
<dbReference type="GO" id="GO:0005788">
    <property type="term" value="C:endoplasmic reticulum lumen"/>
    <property type="evidence" value="ECO:0007669"/>
    <property type="project" value="UniProtKB-SubCell"/>
</dbReference>
<dbReference type="PROSITE" id="PS01036">
    <property type="entry name" value="HSP70_3"/>
    <property type="match status" value="1"/>
</dbReference>
<keyword evidence="7" id="KW-1185">Reference proteome</keyword>
<dbReference type="InterPro" id="IPR013126">
    <property type="entry name" value="Hsp_70_fam"/>
</dbReference>
<dbReference type="GO" id="GO:0140662">
    <property type="term" value="F:ATP-dependent protein folding chaperone"/>
    <property type="evidence" value="ECO:0007669"/>
    <property type="project" value="InterPro"/>
</dbReference>
<evidence type="ECO:0000256" key="5">
    <source>
        <dbReference type="RuleBase" id="RU003322"/>
    </source>
</evidence>
<dbReference type="Pfam" id="PF00012">
    <property type="entry name" value="HSP70"/>
    <property type="match status" value="1"/>
</dbReference>
<dbReference type="FunFam" id="3.30.30.30:FF:000005">
    <property type="entry name" value="Heat shock protein ssb1"/>
    <property type="match status" value="1"/>
</dbReference>
<dbReference type="FunFam" id="3.90.640.10:FF:000003">
    <property type="entry name" value="Molecular chaperone DnaK"/>
    <property type="match status" value="1"/>
</dbReference>
<evidence type="ECO:0000313" key="7">
    <source>
        <dbReference type="Proteomes" id="UP000095767"/>
    </source>
</evidence>
<organism evidence="6 7">
    <name type="scientific">Dichanthelium oligosanthes</name>
    <dbReference type="NCBI Taxonomy" id="888268"/>
    <lineage>
        <taxon>Eukaryota</taxon>
        <taxon>Viridiplantae</taxon>
        <taxon>Streptophyta</taxon>
        <taxon>Embryophyta</taxon>
        <taxon>Tracheophyta</taxon>
        <taxon>Spermatophyta</taxon>
        <taxon>Magnoliopsida</taxon>
        <taxon>Liliopsida</taxon>
        <taxon>Poales</taxon>
        <taxon>Poaceae</taxon>
        <taxon>PACMAD clade</taxon>
        <taxon>Panicoideae</taxon>
        <taxon>Panicodae</taxon>
        <taxon>Paniceae</taxon>
        <taxon>Dichantheliinae</taxon>
        <taxon>Dichanthelium</taxon>
    </lineage>
</organism>
<accession>A0A1E5UJ24</accession>
<evidence type="ECO:0000256" key="1">
    <source>
        <dbReference type="ARBA" id="ARBA00004319"/>
    </source>
</evidence>
<comment type="caution">
    <text evidence="6">The sequence shown here is derived from an EMBL/GenBank/DDBJ whole genome shotgun (WGS) entry which is preliminary data.</text>
</comment>
<keyword evidence="4 5" id="KW-0067">ATP-binding</keyword>
<dbReference type="InterPro" id="IPR043129">
    <property type="entry name" value="ATPase_NBD"/>
</dbReference>
<name>A0A1E5UJ24_9POAL</name>
<dbReference type="STRING" id="888268.A0A1E5UJ24"/>
<dbReference type="SUPFAM" id="SSF53067">
    <property type="entry name" value="Actin-like ATPase domain"/>
    <property type="match status" value="2"/>
</dbReference>
<dbReference type="Gene3D" id="3.30.30.30">
    <property type="match status" value="1"/>
</dbReference>
<comment type="subcellular location">
    <subcellularLocation>
        <location evidence="1">Endoplasmic reticulum lumen</location>
    </subcellularLocation>
</comment>
<dbReference type="Gene3D" id="2.60.34.10">
    <property type="entry name" value="Substrate Binding Domain Of DNAk, Chain A, domain 1"/>
    <property type="match status" value="1"/>
</dbReference>
<dbReference type="EMBL" id="LWDX02075550">
    <property type="protein sequence ID" value="OEL12883.1"/>
    <property type="molecule type" value="Genomic_DNA"/>
</dbReference>
<dbReference type="Gene3D" id="3.30.420.40">
    <property type="match status" value="2"/>
</dbReference>
<dbReference type="PRINTS" id="PR00301">
    <property type="entry name" value="HEATSHOCK70"/>
</dbReference>